<protein>
    <recommendedName>
        <fullName evidence="4">MAPEG family protein</fullName>
    </recommendedName>
</protein>
<accession>A0ABW4RVJ3</accession>
<keyword evidence="1" id="KW-1133">Transmembrane helix</keyword>
<dbReference type="Proteomes" id="UP001597326">
    <property type="component" value="Unassembled WGS sequence"/>
</dbReference>
<evidence type="ECO:0000256" key="1">
    <source>
        <dbReference type="SAM" id="Phobius"/>
    </source>
</evidence>
<evidence type="ECO:0008006" key="4">
    <source>
        <dbReference type="Google" id="ProtNLM"/>
    </source>
</evidence>
<keyword evidence="1" id="KW-0472">Membrane</keyword>
<sequence length="162" mass="16721">MSPLLLDVLQAAVVALLGALAVLAGGPLVQTVFARVDREARLARERRGGAPTQADGARVCASPEPAPARGQGVVEAARVLPGGTWIGMLERLAIYAGLVAHYPEAIAICLALKGLARYPELKATTTGAAERFIIGTFVSVLVACGCAGLALWLAGPVLDWLL</sequence>
<name>A0ABW4RVJ3_9ACTN</name>
<organism evidence="2 3">
    <name type="scientific">Luteococcus peritonei</name>
    <dbReference type="NCBI Taxonomy" id="88874"/>
    <lineage>
        <taxon>Bacteria</taxon>
        <taxon>Bacillati</taxon>
        <taxon>Actinomycetota</taxon>
        <taxon>Actinomycetes</taxon>
        <taxon>Propionibacteriales</taxon>
        <taxon>Propionibacteriaceae</taxon>
        <taxon>Luteococcus</taxon>
    </lineage>
</organism>
<feature type="transmembrane region" description="Helical" evidence="1">
    <location>
        <begin position="132"/>
        <end position="154"/>
    </location>
</feature>
<dbReference type="EMBL" id="JBHUFZ010000019">
    <property type="protein sequence ID" value="MFD1890351.1"/>
    <property type="molecule type" value="Genomic_DNA"/>
</dbReference>
<gene>
    <name evidence="2" type="ORF">ACFSCS_09185</name>
</gene>
<keyword evidence="1" id="KW-0812">Transmembrane</keyword>
<dbReference type="RefSeq" id="WP_343874644.1">
    <property type="nucleotide sequence ID" value="NZ_BAAAIX010000027.1"/>
</dbReference>
<comment type="caution">
    <text evidence="2">The sequence shown here is derived from an EMBL/GenBank/DDBJ whole genome shotgun (WGS) entry which is preliminary data.</text>
</comment>
<proteinExistence type="predicted"/>
<keyword evidence="3" id="KW-1185">Reference proteome</keyword>
<evidence type="ECO:0000313" key="3">
    <source>
        <dbReference type="Proteomes" id="UP001597326"/>
    </source>
</evidence>
<reference evidence="3" key="1">
    <citation type="journal article" date="2019" name="Int. J. Syst. Evol. Microbiol.">
        <title>The Global Catalogue of Microorganisms (GCM) 10K type strain sequencing project: providing services to taxonomists for standard genome sequencing and annotation.</title>
        <authorList>
            <consortium name="The Broad Institute Genomics Platform"/>
            <consortium name="The Broad Institute Genome Sequencing Center for Infectious Disease"/>
            <person name="Wu L."/>
            <person name="Ma J."/>
        </authorList>
    </citation>
    <scope>NUCLEOTIDE SEQUENCE [LARGE SCALE GENOMIC DNA]</scope>
    <source>
        <strain evidence="3">CAIM 431</strain>
    </source>
</reference>
<evidence type="ECO:0000313" key="2">
    <source>
        <dbReference type="EMBL" id="MFD1890351.1"/>
    </source>
</evidence>